<dbReference type="AlphaFoldDB" id="A0AA42B768"/>
<gene>
    <name evidence="1" type="ORF">NAF29_07570</name>
</gene>
<dbReference type="RefSeq" id="WP_251260974.1">
    <property type="nucleotide sequence ID" value="NZ_JAMQGP010000003.1"/>
</dbReference>
<dbReference type="InterPro" id="IPR003795">
    <property type="entry name" value="DUF192"/>
</dbReference>
<dbReference type="InterPro" id="IPR038695">
    <property type="entry name" value="Saro_0823-like_sf"/>
</dbReference>
<name>A0AA42B768_9GAMM</name>
<sequence>MPYRNTKGFIWFGFYSVVVWLCSSLWTAQAVPHMIAPVVEMTISNQIFKMEVAHTPTLRFDGLSRRSAIPPHTGMLFTYPDIRVRRYVMRHCWVPIDVVFLDSQGTIIALHSMPVEDPDGVVPENKLTRYSSGKPAQYALEFAQGSINMLELKQGQRITVPSSAILPVAQ</sequence>
<dbReference type="Gene3D" id="2.60.120.1140">
    <property type="entry name" value="Protein of unknown function DUF192"/>
    <property type="match status" value="1"/>
</dbReference>
<keyword evidence="2" id="KW-1185">Reference proteome</keyword>
<dbReference type="PANTHER" id="PTHR37953">
    <property type="entry name" value="UPF0127 PROTEIN MJ1496"/>
    <property type="match status" value="1"/>
</dbReference>
<accession>A0AA42B768</accession>
<evidence type="ECO:0000313" key="1">
    <source>
        <dbReference type="EMBL" id="MCM2679525.1"/>
    </source>
</evidence>
<comment type="caution">
    <text evidence="1">The sequence shown here is derived from an EMBL/GenBank/DDBJ whole genome shotgun (WGS) entry which is preliminary data.</text>
</comment>
<evidence type="ECO:0000313" key="2">
    <source>
        <dbReference type="Proteomes" id="UP001165393"/>
    </source>
</evidence>
<dbReference type="EMBL" id="JAMQGP010000003">
    <property type="protein sequence ID" value="MCM2679525.1"/>
    <property type="molecule type" value="Genomic_DNA"/>
</dbReference>
<dbReference type="Pfam" id="PF02643">
    <property type="entry name" value="DUF192"/>
    <property type="match status" value="1"/>
</dbReference>
<reference evidence="1 2" key="1">
    <citation type="journal article" date="2013" name="Antonie Van Leeuwenhoek">
        <title>Echinimonas agarilytica gen. nov., sp. nov., a new gammaproteobacterium isolated from the sea urchin Strongylocentrotus intermedius.</title>
        <authorList>
            <person name="Nedashkovskaya O.I."/>
            <person name="Stenkova A.M."/>
            <person name="Zhukova N.V."/>
            <person name="Van Trappen S."/>
            <person name="Lee J.S."/>
            <person name="Kim S.B."/>
        </authorList>
    </citation>
    <scope>NUCLEOTIDE SEQUENCE [LARGE SCALE GENOMIC DNA]</scope>
    <source>
        <strain evidence="1 2">KMM 6351</strain>
    </source>
</reference>
<organism evidence="1 2">
    <name type="scientific">Echinimonas agarilytica</name>
    <dbReference type="NCBI Taxonomy" id="1215918"/>
    <lineage>
        <taxon>Bacteria</taxon>
        <taxon>Pseudomonadati</taxon>
        <taxon>Pseudomonadota</taxon>
        <taxon>Gammaproteobacteria</taxon>
        <taxon>Alteromonadales</taxon>
        <taxon>Echinimonadaceae</taxon>
        <taxon>Echinimonas</taxon>
    </lineage>
</organism>
<dbReference type="Proteomes" id="UP001165393">
    <property type="component" value="Unassembled WGS sequence"/>
</dbReference>
<dbReference type="PANTHER" id="PTHR37953:SF1">
    <property type="entry name" value="UPF0127 PROTEIN MJ1496"/>
    <property type="match status" value="1"/>
</dbReference>
<proteinExistence type="predicted"/>
<protein>
    <submittedName>
        <fullName evidence="1">DUF192 domain-containing protein</fullName>
    </submittedName>
</protein>